<organism evidence="1 2">
    <name type="scientific">Clostridium rhizosphaerae</name>
    <dbReference type="NCBI Taxonomy" id="2803861"/>
    <lineage>
        <taxon>Bacteria</taxon>
        <taxon>Bacillati</taxon>
        <taxon>Bacillota</taxon>
        <taxon>Clostridia</taxon>
        <taxon>Eubacteriales</taxon>
        <taxon>Clostridiaceae</taxon>
        <taxon>Clostridium</taxon>
    </lineage>
</organism>
<name>A0ABS1T7E5_9CLOT</name>
<protein>
    <submittedName>
        <fullName evidence="1">Uncharacterized protein</fullName>
    </submittedName>
</protein>
<dbReference type="Proteomes" id="UP000632377">
    <property type="component" value="Unassembled WGS sequence"/>
</dbReference>
<proteinExistence type="predicted"/>
<keyword evidence="2" id="KW-1185">Reference proteome</keyword>
<evidence type="ECO:0000313" key="2">
    <source>
        <dbReference type="Proteomes" id="UP000632377"/>
    </source>
</evidence>
<evidence type="ECO:0000313" key="1">
    <source>
        <dbReference type="EMBL" id="MBL4935265.1"/>
    </source>
</evidence>
<dbReference type="EMBL" id="JAESWC010000002">
    <property type="protein sequence ID" value="MBL4935265.1"/>
    <property type="molecule type" value="Genomic_DNA"/>
</dbReference>
<sequence length="74" mass="8543">MALCSFLSTAGNETECFSECAFYNWEENGGICPFKNLSGNRLGKFKDLFQYNLFGEEGLNIKEIDEYYVEEEFV</sequence>
<accession>A0ABS1T7E5</accession>
<comment type="caution">
    <text evidence="1">The sequence shown here is derived from an EMBL/GenBank/DDBJ whole genome shotgun (WGS) entry which is preliminary data.</text>
</comment>
<gene>
    <name evidence="1" type="ORF">JK636_05785</name>
</gene>
<reference evidence="1 2" key="1">
    <citation type="submission" date="2021-01" db="EMBL/GenBank/DDBJ databases">
        <title>Genome public.</title>
        <authorList>
            <person name="Liu C."/>
            <person name="Sun Q."/>
        </authorList>
    </citation>
    <scope>NUCLEOTIDE SEQUENCE [LARGE SCALE GENOMIC DNA]</scope>
    <source>
        <strain evidence="1 2">YIM B02515</strain>
    </source>
</reference>
<dbReference type="RefSeq" id="WP_202747868.1">
    <property type="nucleotide sequence ID" value="NZ_JAESWC010000002.1"/>
</dbReference>